<dbReference type="EMBL" id="CAJVPK010000314">
    <property type="protein sequence ID" value="CAG8492691.1"/>
    <property type="molecule type" value="Genomic_DNA"/>
</dbReference>
<evidence type="ECO:0000256" key="4">
    <source>
        <dbReference type="ARBA" id="ARBA00023136"/>
    </source>
</evidence>
<evidence type="ECO:0000256" key="2">
    <source>
        <dbReference type="ARBA" id="ARBA00022692"/>
    </source>
</evidence>
<keyword evidence="4 5" id="KW-0472">Membrane</keyword>
<keyword evidence="2 5" id="KW-0812">Transmembrane</keyword>
<feature type="transmembrane region" description="Helical" evidence="5">
    <location>
        <begin position="110"/>
        <end position="128"/>
    </location>
</feature>
<dbReference type="InterPro" id="IPR001129">
    <property type="entry name" value="Membr-assoc_MAPEG"/>
</dbReference>
<feature type="transmembrane region" description="Helical" evidence="5">
    <location>
        <begin position="6"/>
        <end position="27"/>
    </location>
</feature>
<evidence type="ECO:0000256" key="1">
    <source>
        <dbReference type="ARBA" id="ARBA00004370"/>
    </source>
</evidence>
<proteinExistence type="predicted"/>
<reference evidence="6" key="1">
    <citation type="submission" date="2021-06" db="EMBL/GenBank/DDBJ databases">
        <authorList>
            <person name="Kallberg Y."/>
            <person name="Tangrot J."/>
            <person name="Rosling A."/>
        </authorList>
    </citation>
    <scope>NUCLEOTIDE SEQUENCE</scope>
    <source>
        <strain evidence="6">AZ414A</strain>
    </source>
</reference>
<dbReference type="Pfam" id="PF01124">
    <property type="entry name" value="MAPEG"/>
    <property type="match status" value="1"/>
</dbReference>
<evidence type="ECO:0000256" key="5">
    <source>
        <dbReference type="SAM" id="Phobius"/>
    </source>
</evidence>
<dbReference type="SUPFAM" id="SSF161084">
    <property type="entry name" value="MAPEG domain-like"/>
    <property type="match status" value="1"/>
</dbReference>
<comment type="caution">
    <text evidence="6">The sequence shown here is derived from an EMBL/GenBank/DDBJ whole genome shotgun (WGS) entry which is preliminary data.</text>
</comment>
<dbReference type="Gene3D" id="1.20.120.550">
    <property type="entry name" value="Membrane associated eicosanoid/glutathione metabolism-like domain"/>
    <property type="match status" value="1"/>
</dbReference>
<evidence type="ECO:0000256" key="3">
    <source>
        <dbReference type="ARBA" id="ARBA00022989"/>
    </source>
</evidence>
<dbReference type="OrthoDB" id="19091at2759"/>
<feature type="transmembrane region" description="Helical" evidence="5">
    <location>
        <begin position="149"/>
        <end position="170"/>
    </location>
</feature>
<dbReference type="AlphaFoldDB" id="A0A9N8WKF6"/>
<protein>
    <submittedName>
        <fullName evidence="6">7238_t:CDS:1</fullName>
    </submittedName>
</protein>
<dbReference type="InterPro" id="IPR023352">
    <property type="entry name" value="MAPEG-like_dom_sf"/>
</dbReference>
<evidence type="ECO:0000313" key="7">
    <source>
        <dbReference type="Proteomes" id="UP000789706"/>
    </source>
</evidence>
<dbReference type="PANTHER" id="PTHR35814">
    <property type="match status" value="1"/>
</dbReference>
<evidence type="ECO:0000313" key="6">
    <source>
        <dbReference type="EMBL" id="CAG8492691.1"/>
    </source>
</evidence>
<name>A0A9N8WKF6_9GLOM</name>
<sequence>MAQSSIIIPFYASFFAFYYVLLSVRVIKNRIKNKISLGDGVLEFLSFVDQERSKEQPDETKAQKHPYARRTIDYSTYRHVQRVVRAHANFAEYVPFTLLLLFFIEVNNYLSSFWLHVVCSIFLFARIAHADIAFNNDDDKLALSMWRRVGAVLTFFVIIFAGFINGYNFLFQ</sequence>
<accession>A0A9N8WKF6</accession>
<dbReference type="PANTHER" id="PTHR35814:SF1">
    <property type="entry name" value="GLUTATHIONE S-TRANSFERASE-RELATED"/>
    <property type="match status" value="1"/>
</dbReference>
<gene>
    <name evidence="6" type="ORF">DEBURN_LOCUS4263</name>
</gene>
<organism evidence="6 7">
    <name type="scientific">Diversispora eburnea</name>
    <dbReference type="NCBI Taxonomy" id="1213867"/>
    <lineage>
        <taxon>Eukaryota</taxon>
        <taxon>Fungi</taxon>
        <taxon>Fungi incertae sedis</taxon>
        <taxon>Mucoromycota</taxon>
        <taxon>Glomeromycotina</taxon>
        <taxon>Glomeromycetes</taxon>
        <taxon>Diversisporales</taxon>
        <taxon>Diversisporaceae</taxon>
        <taxon>Diversispora</taxon>
    </lineage>
</organism>
<dbReference type="Proteomes" id="UP000789706">
    <property type="component" value="Unassembled WGS sequence"/>
</dbReference>
<dbReference type="GO" id="GO:0016020">
    <property type="term" value="C:membrane"/>
    <property type="evidence" value="ECO:0007669"/>
    <property type="project" value="UniProtKB-SubCell"/>
</dbReference>
<comment type="subcellular location">
    <subcellularLocation>
        <location evidence="1">Membrane</location>
    </subcellularLocation>
</comment>
<keyword evidence="7" id="KW-1185">Reference proteome</keyword>
<keyword evidence="3 5" id="KW-1133">Transmembrane helix</keyword>